<feature type="compositionally biased region" description="Low complexity" evidence="1">
    <location>
        <begin position="34"/>
        <end position="48"/>
    </location>
</feature>
<sequence>MDEDEQLERFDSEFASTSSISSTLSTDDFRNLTSSGDISSISSGSGEIPPVSATARGPMTARRRRQGRSAWEGVTRE</sequence>
<accession>A0A0B2SAB4</accession>
<feature type="compositionally biased region" description="Low complexity" evidence="1">
    <location>
        <begin position="13"/>
        <end position="26"/>
    </location>
</feature>
<protein>
    <submittedName>
        <fullName evidence="2">Uncharacterized protein</fullName>
    </submittedName>
</protein>
<dbReference type="EMBL" id="KN644868">
    <property type="protein sequence ID" value="KHN41668.1"/>
    <property type="molecule type" value="Genomic_DNA"/>
</dbReference>
<organism evidence="2">
    <name type="scientific">Glycine soja</name>
    <name type="common">Wild soybean</name>
    <dbReference type="NCBI Taxonomy" id="3848"/>
    <lineage>
        <taxon>Eukaryota</taxon>
        <taxon>Viridiplantae</taxon>
        <taxon>Streptophyta</taxon>
        <taxon>Embryophyta</taxon>
        <taxon>Tracheophyta</taxon>
        <taxon>Spermatophyta</taxon>
        <taxon>Magnoliopsida</taxon>
        <taxon>eudicotyledons</taxon>
        <taxon>Gunneridae</taxon>
        <taxon>Pentapetalae</taxon>
        <taxon>rosids</taxon>
        <taxon>fabids</taxon>
        <taxon>Fabales</taxon>
        <taxon>Fabaceae</taxon>
        <taxon>Papilionoideae</taxon>
        <taxon>50 kb inversion clade</taxon>
        <taxon>NPAAA clade</taxon>
        <taxon>indigoferoid/millettioid clade</taxon>
        <taxon>Phaseoleae</taxon>
        <taxon>Glycine</taxon>
        <taxon>Glycine subgen. Soja</taxon>
    </lineage>
</organism>
<gene>
    <name evidence="2" type="ORF">glysoja_036412</name>
</gene>
<proteinExistence type="predicted"/>
<feature type="region of interest" description="Disordered" evidence="1">
    <location>
        <begin position="1"/>
        <end position="77"/>
    </location>
</feature>
<evidence type="ECO:0000313" key="2">
    <source>
        <dbReference type="EMBL" id="KHN41668.1"/>
    </source>
</evidence>
<evidence type="ECO:0000256" key="1">
    <source>
        <dbReference type="SAM" id="MobiDB-lite"/>
    </source>
</evidence>
<name>A0A0B2SAB4_GLYSO</name>
<dbReference type="AlphaFoldDB" id="A0A0B2SAB4"/>
<reference evidence="2" key="1">
    <citation type="submission" date="2014-07" db="EMBL/GenBank/DDBJ databases">
        <title>Identification of a novel salt tolerance gene in wild soybean by whole-genome sequencing.</title>
        <authorList>
            <person name="Lam H.-M."/>
            <person name="Qi X."/>
            <person name="Li M.-W."/>
            <person name="Liu X."/>
            <person name="Xie M."/>
            <person name="Ni M."/>
            <person name="Xu X."/>
        </authorList>
    </citation>
    <scope>NUCLEOTIDE SEQUENCE [LARGE SCALE GENOMIC DNA]</scope>
    <source>
        <tissue evidence="2">Root</tissue>
    </source>
</reference>
<dbReference type="Proteomes" id="UP000053555">
    <property type="component" value="Unassembled WGS sequence"/>
</dbReference>